<evidence type="ECO:0000256" key="1">
    <source>
        <dbReference type="ARBA" id="ARBA00004241"/>
    </source>
</evidence>
<reference evidence="8" key="2">
    <citation type="submission" date="2020-02" db="EMBL/GenBank/DDBJ databases">
        <authorList>
            <consortium name="NCBI Pathogen Detection Project"/>
        </authorList>
    </citation>
    <scope>NUCLEOTIDE SEQUENCE</scope>
    <source>
        <strain evidence="8">1839</strain>
    </source>
</reference>
<keyword evidence="7" id="KW-0998">Cell outer membrane</keyword>
<comment type="subcellular location">
    <subcellularLocation>
        <location evidence="2">Cell outer membrane</location>
    </subcellularLocation>
    <subcellularLocation>
        <location evidence="1">Cell surface</location>
    </subcellularLocation>
</comment>
<evidence type="ECO:0000256" key="4">
    <source>
        <dbReference type="ARBA" id="ARBA00022692"/>
    </source>
</evidence>
<proteinExistence type="predicted"/>
<sequence length="88" mass="9632">MNAKKINAVITSVAAILNIPYINNHTFSTDVDNYRNSSAVAIGIQYKRKGNPRVRTSYSWNNTDGTVIGGGIARRMVIQPALYACDIS</sequence>
<evidence type="ECO:0000256" key="5">
    <source>
        <dbReference type="ARBA" id="ARBA00022729"/>
    </source>
</evidence>
<dbReference type="GO" id="GO:0009986">
    <property type="term" value="C:cell surface"/>
    <property type="evidence" value="ECO:0007669"/>
    <property type="project" value="UniProtKB-SubCell"/>
</dbReference>
<organism evidence="8">
    <name type="scientific">Escherichia coli</name>
    <dbReference type="NCBI Taxonomy" id="562"/>
    <lineage>
        <taxon>Bacteria</taxon>
        <taxon>Pseudomonadati</taxon>
        <taxon>Pseudomonadota</taxon>
        <taxon>Gammaproteobacteria</taxon>
        <taxon>Enterobacterales</taxon>
        <taxon>Enterobacteriaceae</taxon>
        <taxon>Escherichia</taxon>
    </lineage>
</organism>
<dbReference type="InterPro" id="IPR005594">
    <property type="entry name" value="YadA_C"/>
</dbReference>
<evidence type="ECO:0000256" key="3">
    <source>
        <dbReference type="ARBA" id="ARBA00022452"/>
    </source>
</evidence>
<dbReference type="GO" id="GO:0009279">
    <property type="term" value="C:cell outer membrane"/>
    <property type="evidence" value="ECO:0007669"/>
    <property type="project" value="UniProtKB-SubCell"/>
</dbReference>
<dbReference type="SUPFAM" id="SSF54523">
    <property type="entry name" value="Pili subunits"/>
    <property type="match status" value="1"/>
</dbReference>
<evidence type="ECO:0000256" key="2">
    <source>
        <dbReference type="ARBA" id="ARBA00004442"/>
    </source>
</evidence>
<keyword evidence="5" id="KW-0732">Signal</keyword>
<keyword evidence="3" id="KW-1134">Transmembrane beta strand</keyword>
<dbReference type="Pfam" id="PF03895">
    <property type="entry name" value="YadA_anchor"/>
    <property type="match status" value="1"/>
</dbReference>
<keyword evidence="6" id="KW-0472">Membrane</keyword>
<dbReference type="AlphaFoldDB" id="A0A765X7L5"/>
<name>A0A765X7L5_ECOLX</name>
<evidence type="ECO:0000313" key="8">
    <source>
        <dbReference type="EMBL" id="HAG5769846.1"/>
    </source>
</evidence>
<reference evidence="8" key="1">
    <citation type="journal article" date="2018" name="Genome Biol.">
        <title>SKESA: strategic k-mer extension for scrupulous assemblies.</title>
        <authorList>
            <person name="Souvorov A."/>
            <person name="Agarwala R."/>
            <person name="Lipman D.J."/>
        </authorList>
    </citation>
    <scope>NUCLEOTIDE SEQUENCE [LARGE SCALE GENOMIC DNA]</scope>
    <source>
        <strain evidence="8">1839</strain>
    </source>
</reference>
<dbReference type="EMBL" id="DAAYTU010000007">
    <property type="protein sequence ID" value="HAG5769846.1"/>
    <property type="molecule type" value="Genomic_DNA"/>
</dbReference>
<evidence type="ECO:0000256" key="7">
    <source>
        <dbReference type="ARBA" id="ARBA00023237"/>
    </source>
</evidence>
<protein>
    <submittedName>
        <fullName evidence="8">Uncharacterized protein</fullName>
    </submittedName>
</protein>
<dbReference type="Gene3D" id="3.30.1300.30">
    <property type="entry name" value="GSPII I/J protein-like"/>
    <property type="match status" value="1"/>
</dbReference>
<keyword evidence="4" id="KW-0812">Transmembrane</keyword>
<comment type="caution">
    <text evidence="8">The sequence shown here is derived from an EMBL/GenBank/DDBJ whole genome shotgun (WGS) entry which is preliminary data.</text>
</comment>
<accession>A0A765X7L5</accession>
<dbReference type="InterPro" id="IPR045584">
    <property type="entry name" value="Pilin-like"/>
</dbReference>
<evidence type="ECO:0000256" key="6">
    <source>
        <dbReference type="ARBA" id="ARBA00023136"/>
    </source>
</evidence>
<gene>
    <name evidence="8" type="ORF">GGB84_001467</name>
</gene>